<comment type="caution">
    <text evidence="1">The sequence shown here is derived from an EMBL/GenBank/DDBJ whole genome shotgun (WGS) entry which is preliminary data.</text>
</comment>
<gene>
    <name evidence="1" type="ORF">LCGC14_0831420</name>
</gene>
<sequence>MFDVETQSELFNEYVSDGVVSQIRALSKMFDQVKKDWKQVTVSGEFATQKLMMGASQSARAASTSTYPTPAESDVGKTTVYIKRAQMFTLKFDGLALEAAEMNGTPISPIEFEKKGIWQTISNDMSRQLVGDGSGRICQANGAGVATQTLVIDSPDYANLKKFFRAKRIIDIYTAGGVKEVDSIEIESVDSGTQLTLKSPASWSNDSYIYNEDVYTASEGCGLGEMMGIGGIMSEDDPPAPNASAGLQGLLVASFPEWTSHVFGNGGVGRDLVEDLIVEMLDDVEDYSQVDVLLTTKGIRRVWLTLLQSYKSLPNQKVFWGGWSGLPFYYDGREIPLVTEKFIPDGTIKAISNDSLIMHVLNPKIVTWEKGDAQNILQKVAGKNEFQAEG</sequence>
<dbReference type="EMBL" id="LAZR01002388">
    <property type="protein sequence ID" value="KKN30683.1"/>
    <property type="molecule type" value="Genomic_DNA"/>
</dbReference>
<reference evidence="1" key="1">
    <citation type="journal article" date="2015" name="Nature">
        <title>Complex archaea that bridge the gap between prokaryotes and eukaryotes.</title>
        <authorList>
            <person name="Spang A."/>
            <person name="Saw J.H."/>
            <person name="Jorgensen S.L."/>
            <person name="Zaremba-Niedzwiedzka K."/>
            <person name="Martijn J."/>
            <person name="Lind A.E."/>
            <person name="van Eijk R."/>
            <person name="Schleper C."/>
            <person name="Guy L."/>
            <person name="Ettema T.J."/>
        </authorList>
    </citation>
    <scope>NUCLEOTIDE SEQUENCE</scope>
</reference>
<dbReference type="AlphaFoldDB" id="A0A0F9SMY6"/>
<proteinExistence type="predicted"/>
<name>A0A0F9SMY6_9ZZZZ</name>
<protein>
    <recommendedName>
        <fullName evidence="2">Phage major capsid protein</fullName>
    </recommendedName>
</protein>
<accession>A0A0F9SMY6</accession>
<organism evidence="1">
    <name type="scientific">marine sediment metagenome</name>
    <dbReference type="NCBI Taxonomy" id="412755"/>
    <lineage>
        <taxon>unclassified sequences</taxon>
        <taxon>metagenomes</taxon>
        <taxon>ecological metagenomes</taxon>
    </lineage>
</organism>
<evidence type="ECO:0008006" key="2">
    <source>
        <dbReference type="Google" id="ProtNLM"/>
    </source>
</evidence>
<evidence type="ECO:0000313" key="1">
    <source>
        <dbReference type="EMBL" id="KKN30683.1"/>
    </source>
</evidence>
<feature type="non-terminal residue" evidence="1">
    <location>
        <position position="390"/>
    </location>
</feature>